<keyword evidence="3" id="KW-0690">Ribosome biogenesis</keyword>
<dbReference type="PANTHER" id="PTHR10784">
    <property type="entry name" value="TRANSLATION INITIATION FACTOR 6"/>
    <property type="match status" value="1"/>
</dbReference>
<keyword evidence="4" id="KW-1185">Reference proteome</keyword>
<keyword evidence="2 3" id="KW-0648">Protein biosynthesis</keyword>
<dbReference type="GO" id="GO:0043023">
    <property type="term" value="F:ribosomal large subunit binding"/>
    <property type="evidence" value="ECO:0007669"/>
    <property type="project" value="UniProtKB-UniRule"/>
</dbReference>
<keyword evidence="3" id="KW-0963">Cytoplasm</keyword>
<dbReference type="GO" id="GO:0042273">
    <property type="term" value="P:ribosomal large subunit biogenesis"/>
    <property type="evidence" value="ECO:0007669"/>
    <property type="project" value="UniProtKB-UniRule"/>
</dbReference>
<evidence type="ECO:0000256" key="2">
    <source>
        <dbReference type="ARBA" id="ARBA00022917"/>
    </source>
</evidence>
<dbReference type="InParanoid" id="A0A6P6XY11"/>
<name>A0A6P6XY11_DERPT</name>
<evidence type="ECO:0000313" key="5">
    <source>
        <dbReference type="RefSeq" id="XP_027198048.1"/>
    </source>
</evidence>
<dbReference type="RefSeq" id="XP_027198048.1">
    <property type="nucleotide sequence ID" value="XM_027342247.1"/>
</dbReference>
<keyword evidence="1 3" id="KW-0396">Initiation factor</keyword>
<dbReference type="GO" id="GO:0005730">
    <property type="term" value="C:nucleolus"/>
    <property type="evidence" value="ECO:0007669"/>
    <property type="project" value="UniProtKB-SubCell"/>
</dbReference>
<comment type="similarity">
    <text evidence="3">Belongs to the eIF-6 family.</text>
</comment>
<comment type="subunit">
    <text evidence="3">Monomer. Associates with the 60S ribosomal subunit.</text>
</comment>
<dbReference type="GO" id="GO:0003743">
    <property type="term" value="F:translation initiation factor activity"/>
    <property type="evidence" value="ECO:0007669"/>
    <property type="project" value="UniProtKB-UniRule"/>
</dbReference>
<evidence type="ECO:0000313" key="4">
    <source>
        <dbReference type="Proteomes" id="UP000515146"/>
    </source>
</evidence>
<dbReference type="GO" id="GO:0042256">
    <property type="term" value="P:cytosolic ribosome assembly"/>
    <property type="evidence" value="ECO:0007669"/>
    <property type="project" value="UniProtKB-UniRule"/>
</dbReference>
<reference evidence="5" key="1">
    <citation type="submission" date="2025-08" db="UniProtKB">
        <authorList>
            <consortium name="RefSeq"/>
        </authorList>
    </citation>
    <scope>IDENTIFICATION</scope>
    <source>
        <strain evidence="5">Airmid</strain>
    </source>
</reference>
<dbReference type="HAMAP" id="MF_00032">
    <property type="entry name" value="eIF_6"/>
    <property type="match status" value="1"/>
</dbReference>
<organism evidence="4 5">
    <name type="scientific">Dermatophagoides pteronyssinus</name>
    <name type="common">European house dust mite</name>
    <dbReference type="NCBI Taxonomy" id="6956"/>
    <lineage>
        <taxon>Eukaryota</taxon>
        <taxon>Metazoa</taxon>
        <taxon>Ecdysozoa</taxon>
        <taxon>Arthropoda</taxon>
        <taxon>Chelicerata</taxon>
        <taxon>Arachnida</taxon>
        <taxon>Acari</taxon>
        <taxon>Acariformes</taxon>
        <taxon>Sarcoptiformes</taxon>
        <taxon>Astigmata</taxon>
        <taxon>Psoroptidia</taxon>
        <taxon>Analgoidea</taxon>
        <taxon>Pyroglyphidae</taxon>
        <taxon>Dermatophagoidinae</taxon>
        <taxon>Dermatophagoides</taxon>
    </lineage>
</organism>
<evidence type="ECO:0000256" key="3">
    <source>
        <dbReference type="HAMAP-Rule" id="MF_03132"/>
    </source>
</evidence>
<dbReference type="PIRSF" id="PIRSF006413">
    <property type="entry name" value="IF-6"/>
    <property type="match status" value="1"/>
</dbReference>
<dbReference type="SMART" id="SM00654">
    <property type="entry name" value="eIF6"/>
    <property type="match status" value="1"/>
</dbReference>
<dbReference type="Gene3D" id="3.75.10.10">
    <property type="entry name" value="L-arginine/glycine Amidinotransferase, Chain A"/>
    <property type="match status" value="1"/>
</dbReference>
<dbReference type="Proteomes" id="UP000515146">
    <property type="component" value="Unplaced"/>
</dbReference>
<proteinExistence type="inferred from homology"/>
<keyword evidence="3" id="KW-0539">Nucleus</keyword>
<dbReference type="KEGG" id="dpte:113792339"/>
<sequence length="253" mass="27645">MPTIWFNEIPATAWRCVSLPRVAAGVRHESSSEIGVYGLLTNSYCLVAQGPNENFYSVFEAELGAAMPITKTLINGTCCIGSCCVGNRYGLLVPDTISDQEYLNIRNALPDEIVVKKVTDRLNAFGNTISCNDYVALCHMELDKETLEILEDVLQVEAFKESIGAEQLVGQYCKFNNIGGVVTPKASDAQLESLSQLLEIPLTRGTVNQGSDKLASSILVNDFALFVGADSLFAEVRTLENIFVLKETQAYEV</sequence>
<gene>
    <name evidence="5" type="primary">LOC113792339</name>
    <name evidence="3" type="synonym">EIF6</name>
</gene>
<dbReference type="Pfam" id="PF01912">
    <property type="entry name" value="eIF-6"/>
    <property type="match status" value="1"/>
</dbReference>
<dbReference type="GO" id="GO:0005737">
    <property type="term" value="C:cytoplasm"/>
    <property type="evidence" value="ECO:0007669"/>
    <property type="project" value="UniProtKB-SubCell"/>
</dbReference>
<evidence type="ECO:0000256" key="1">
    <source>
        <dbReference type="ARBA" id="ARBA00022540"/>
    </source>
</evidence>
<dbReference type="AlphaFoldDB" id="A0A6P6XY11"/>
<dbReference type="OrthoDB" id="4155914at2759"/>
<accession>A0A6P6XY11</accession>
<dbReference type="SUPFAM" id="SSF55909">
    <property type="entry name" value="Pentein"/>
    <property type="match status" value="1"/>
</dbReference>
<comment type="subcellular location">
    <subcellularLocation>
        <location evidence="3">Cytoplasm</location>
    </subcellularLocation>
    <subcellularLocation>
        <location evidence="3">Nucleus</location>
        <location evidence="3">Nucleolus</location>
    </subcellularLocation>
    <text evidence="3">Shuttles between cytoplasm and nucleus/nucleolus.</text>
</comment>
<protein>
    <recommendedName>
        <fullName evidence="3">Eukaryotic translation initiation factor 6</fullName>
        <shortName evidence="3">eIF-6</shortName>
    </recommendedName>
</protein>
<comment type="function">
    <text evidence="3">Binds to the 60S ribosomal subunit and prevents its association with the 40S ribosomal subunit to form the 80S initiation complex in the cytoplasm. May also be involved in ribosome biogenesis.</text>
</comment>
<dbReference type="NCBIfam" id="TIGR00323">
    <property type="entry name" value="eIF-6"/>
    <property type="match status" value="1"/>
</dbReference>
<dbReference type="InterPro" id="IPR002769">
    <property type="entry name" value="eIF6"/>
</dbReference>